<dbReference type="InterPro" id="IPR020843">
    <property type="entry name" value="ER"/>
</dbReference>
<evidence type="ECO:0000256" key="1">
    <source>
        <dbReference type="ARBA" id="ARBA00023002"/>
    </source>
</evidence>
<evidence type="ECO:0000313" key="3">
    <source>
        <dbReference type="EMBL" id="NMM50145.1"/>
    </source>
</evidence>
<organism evidence="3 4">
    <name type="scientific">Marinigracilibium pacificum</name>
    <dbReference type="NCBI Taxonomy" id="2729599"/>
    <lineage>
        <taxon>Bacteria</taxon>
        <taxon>Pseudomonadati</taxon>
        <taxon>Bacteroidota</taxon>
        <taxon>Cytophagia</taxon>
        <taxon>Cytophagales</taxon>
        <taxon>Flammeovirgaceae</taxon>
        <taxon>Marinigracilibium</taxon>
    </lineage>
</organism>
<dbReference type="SUPFAM" id="SSF51735">
    <property type="entry name" value="NAD(P)-binding Rossmann-fold domains"/>
    <property type="match status" value="1"/>
</dbReference>
<dbReference type="Pfam" id="PF08240">
    <property type="entry name" value="ADH_N"/>
    <property type="match status" value="1"/>
</dbReference>
<dbReference type="SMART" id="SM00829">
    <property type="entry name" value="PKS_ER"/>
    <property type="match status" value="1"/>
</dbReference>
<proteinExistence type="predicted"/>
<evidence type="ECO:0000259" key="2">
    <source>
        <dbReference type="SMART" id="SM00829"/>
    </source>
</evidence>
<comment type="caution">
    <text evidence="3">The sequence shown here is derived from an EMBL/GenBank/DDBJ whole genome shotgun (WGS) entry which is preliminary data.</text>
</comment>
<dbReference type="Proteomes" id="UP000559010">
    <property type="component" value="Unassembled WGS sequence"/>
</dbReference>
<sequence>MKKLSWKVTPKAGSMKKLKLVEENITSLGPNEVRVANKAIGLNFADIFAIFGLYSATPKGEFIPGLEFCGDIIEVGTEVSDYKVGDRVMGSSRFGGYTSLLNIDQRYIIPLPDNWSYEEGAGFIVQALTAYYALIELGNAKKDQNVLIHSAAGGVGLMANRIAKKIGLFTIGSVGSSSKIDLLKKEGYDKAIVRSKNFKEDLEKSLSGKPLNIILECIGGRIFSEGYTTLAKQGRHVIYGSARYAHPGKTPNYLFLIWKYITRPKVDPQKMIEENKSIMGFNLIWLYEQVDELKNMLEKIVDLDLPAPVVGHTFKFEDMHQALELFQSGKTTGKVVVTVN</sequence>
<dbReference type="InterPro" id="IPR011032">
    <property type="entry name" value="GroES-like_sf"/>
</dbReference>
<accession>A0A848J3Q5</accession>
<dbReference type="Gene3D" id="3.90.180.10">
    <property type="entry name" value="Medium-chain alcohol dehydrogenases, catalytic domain"/>
    <property type="match status" value="1"/>
</dbReference>
<evidence type="ECO:0000313" key="4">
    <source>
        <dbReference type="Proteomes" id="UP000559010"/>
    </source>
</evidence>
<dbReference type="InterPro" id="IPR052100">
    <property type="entry name" value="SV-ATPase_mito-regulator"/>
</dbReference>
<name>A0A848J3Q5_9BACT</name>
<feature type="domain" description="Enoyl reductase (ER)" evidence="2">
    <location>
        <begin position="13"/>
        <end position="337"/>
    </location>
</feature>
<reference evidence="3 4" key="1">
    <citation type="submission" date="2020-04" db="EMBL/GenBank/DDBJ databases">
        <title>Flammeovirgaceae bacterium KN852 isolated from deep sea.</title>
        <authorList>
            <person name="Zhang D.-C."/>
        </authorList>
    </citation>
    <scope>NUCLEOTIDE SEQUENCE [LARGE SCALE GENOMIC DNA]</scope>
    <source>
        <strain evidence="3 4">KN852</strain>
    </source>
</reference>
<dbReference type="SUPFAM" id="SSF50129">
    <property type="entry name" value="GroES-like"/>
    <property type="match status" value="1"/>
</dbReference>
<keyword evidence="1" id="KW-0560">Oxidoreductase</keyword>
<dbReference type="AlphaFoldDB" id="A0A848J3Q5"/>
<dbReference type="Pfam" id="PF00107">
    <property type="entry name" value="ADH_zinc_N"/>
    <property type="match status" value="1"/>
</dbReference>
<dbReference type="InterPro" id="IPR013149">
    <property type="entry name" value="ADH-like_C"/>
</dbReference>
<gene>
    <name evidence="3" type="ORF">HH304_17180</name>
</gene>
<dbReference type="CDD" id="cd08275">
    <property type="entry name" value="MDR3"/>
    <property type="match status" value="1"/>
</dbReference>
<keyword evidence="4" id="KW-1185">Reference proteome</keyword>
<dbReference type="GO" id="GO:0016491">
    <property type="term" value="F:oxidoreductase activity"/>
    <property type="evidence" value="ECO:0007669"/>
    <property type="project" value="UniProtKB-KW"/>
</dbReference>
<dbReference type="EMBL" id="JABBNU010000011">
    <property type="protein sequence ID" value="NMM50145.1"/>
    <property type="molecule type" value="Genomic_DNA"/>
</dbReference>
<dbReference type="Gene3D" id="3.40.50.720">
    <property type="entry name" value="NAD(P)-binding Rossmann-like Domain"/>
    <property type="match status" value="1"/>
</dbReference>
<dbReference type="RefSeq" id="WP_169684441.1">
    <property type="nucleotide sequence ID" value="NZ_JABBNU010000011.1"/>
</dbReference>
<dbReference type="PANTHER" id="PTHR44054:SF1">
    <property type="entry name" value="SYNAPTIC VESICLE MEMBRANE PROTEIN VAT-1 HOMOLOG"/>
    <property type="match status" value="1"/>
</dbReference>
<dbReference type="PANTHER" id="PTHR44054">
    <property type="entry name" value="SYNAPTIC VESICLE MEMBRANE PROTEIN VAT-1 HOMOLOG-LIKE"/>
    <property type="match status" value="1"/>
</dbReference>
<dbReference type="InterPro" id="IPR036291">
    <property type="entry name" value="NAD(P)-bd_dom_sf"/>
</dbReference>
<protein>
    <submittedName>
        <fullName evidence="3">Zinc-binding dehydrogenase</fullName>
    </submittedName>
</protein>
<dbReference type="InterPro" id="IPR013154">
    <property type="entry name" value="ADH-like_N"/>
</dbReference>